<feature type="coiled-coil region" evidence="3">
    <location>
        <begin position="508"/>
        <end position="554"/>
    </location>
</feature>
<feature type="domain" description="CCDC22 N-terminal" evidence="6">
    <location>
        <begin position="1"/>
        <end position="107"/>
    </location>
</feature>
<feature type="domain" description="CCDC22 coiled-coil" evidence="5">
    <location>
        <begin position="239"/>
        <end position="521"/>
    </location>
</feature>
<proteinExistence type="inferred from homology"/>
<evidence type="ECO:0000256" key="3">
    <source>
        <dbReference type="SAM" id="Coils"/>
    </source>
</evidence>
<dbReference type="AlphaFoldDB" id="A0AAW2HGN7"/>
<dbReference type="Pfam" id="PF21674">
    <property type="entry name" value="CCDC22_N"/>
    <property type="match status" value="1"/>
</dbReference>
<dbReference type="InterPro" id="IPR048348">
    <property type="entry name" value="CCDC22_CC"/>
</dbReference>
<dbReference type="PANTHER" id="PTHR15668">
    <property type="entry name" value="JM1 PROTEIN"/>
    <property type="match status" value="1"/>
</dbReference>
<evidence type="ECO:0000259" key="6">
    <source>
        <dbReference type="Pfam" id="PF21674"/>
    </source>
</evidence>
<organism evidence="7">
    <name type="scientific">Menopon gallinae</name>
    <name type="common">poultry shaft louse</name>
    <dbReference type="NCBI Taxonomy" id="328185"/>
    <lineage>
        <taxon>Eukaryota</taxon>
        <taxon>Metazoa</taxon>
        <taxon>Ecdysozoa</taxon>
        <taxon>Arthropoda</taxon>
        <taxon>Hexapoda</taxon>
        <taxon>Insecta</taxon>
        <taxon>Pterygota</taxon>
        <taxon>Neoptera</taxon>
        <taxon>Paraneoptera</taxon>
        <taxon>Psocodea</taxon>
        <taxon>Troctomorpha</taxon>
        <taxon>Phthiraptera</taxon>
        <taxon>Amblycera</taxon>
        <taxon>Menoponidae</taxon>
        <taxon>Menopon</taxon>
    </lineage>
</organism>
<evidence type="ECO:0000313" key="7">
    <source>
        <dbReference type="EMBL" id="KAL0268828.1"/>
    </source>
</evidence>
<accession>A0AAW2HGN7</accession>
<dbReference type="InterPro" id="IPR048349">
    <property type="entry name" value="CCDC22_N"/>
</dbReference>
<feature type="coiled-coil region" evidence="3">
    <location>
        <begin position="428"/>
        <end position="455"/>
    </location>
</feature>
<evidence type="ECO:0000256" key="1">
    <source>
        <dbReference type="ARBA" id="ARBA00006438"/>
    </source>
</evidence>
<keyword evidence="3" id="KW-0175">Coiled coil</keyword>
<dbReference type="EMBL" id="JARGDH010000005">
    <property type="protein sequence ID" value="KAL0268828.1"/>
    <property type="molecule type" value="Genomic_DNA"/>
</dbReference>
<dbReference type="InterPro" id="IPR008530">
    <property type="entry name" value="CCDC22"/>
</dbReference>
<reference evidence="7" key="1">
    <citation type="journal article" date="2024" name="Gigascience">
        <title>Chromosome-level genome of the poultry shaft louse Menopon gallinae provides insight into the host-switching and adaptive evolution of parasitic lice.</title>
        <authorList>
            <person name="Xu Y."/>
            <person name="Ma L."/>
            <person name="Liu S."/>
            <person name="Liang Y."/>
            <person name="Liu Q."/>
            <person name="He Z."/>
            <person name="Tian L."/>
            <person name="Duan Y."/>
            <person name="Cai W."/>
            <person name="Li H."/>
            <person name="Song F."/>
        </authorList>
    </citation>
    <scope>NUCLEOTIDE SEQUENCE</scope>
    <source>
        <strain evidence="7">Cailab_2023a</strain>
    </source>
</reference>
<comment type="similarity">
    <text evidence="1">Belongs to the CCDC22 family.</text>
</comment>
<evidence type="ECO:0000256" key="2">
    <source>
        <dbReference type="ARBA" id="ARBA00017553"/>
    </source>
</evidence>
<sequence>MEEVDRIILHSLRQIGCDVDEEITSLKQFDSEMIVKAAVSCLDVIQPGLGLPKALPYNMAAKYRVGQDIAQACTDVGYPGDIGYQTFLYSGETDLRKVFMFLTEKLPKEQEKFVHEPSGAELFLRKIRLKIKEECQRPWIPSSCCSSLSSSSFLSQTLVTESPSAGWKEFWAYDLPTNSIKSEYLIPTLLTIHSRSVLYEKEPYWFEKKAVAEDGTEESHSPLRLSRESIQGKRKPVIAPKPKLIPQSPKEIDEGEEERRLKEEEEALTAEVEQLIDNIQQLQIKRNQIVQEIQKEEDTLSQKTQKDALHAQILKLLPDGENNILKLQQIVDSSAQRLVSCAAQWEKHRVPLFDKYRKIVQLNSSKKNEAVRKAETIKSLQEKRSELELELKNKDKILIQLKSENEKNGKEVNRSAYTRRIMEIIGNIEKQKTEIEKVLKDTREVQKEINNLTGQLERSFTIADETIFRDAKKNETSRRAYKLLATLHSDCDQLVEMVQETGAIVREIRDLEDQIEKEKSKNIAANLERITADLNQMKAESAQLTAQLKLKQRNS</sequence>
<dbReference type="GO" id="GO:0097602">
    <property type="term" value="F:cullin family protein binding"/>
    <property type="evidence" value="ECO:0007669"/>
    <property type="project" value="TreeGrafter"/>
</dbReference>
<comment type="caution">
    <text evidence="7">The sequence shown here is derived from an EMBL/GenBank/DDBJ whole genome shotgun (WGS) entry which is preliminary data.</text>
</comment>
<evidence type="ECO:0000256" key="4">
    <source>
        <dbReference type="SAM" id="MobiDB-lite"/>
    </source>
</evidence>
<feature type="region of interest" description="Disordered" evidence="4">
    <location>
        <begin position="240"/>
        <end position="259"/>
    </location>
</feature>
<dbReference type="PANTHER" id="PTHR15668:SF4">
    <property type="entry name" value="COILED-COIL DOMAIN-CONTAINING PROTEIN 22"/>
    <property type="match status" value="1"/>
</dbReference>
<protein>
    <recommendedName>
        <fullName evidence="2">Coiled-coil domain-containing protein 22 homolog</fullName>
    </recommendedName>
</protein>
<feature type="coiled-coil region" evidence="3">
    <location>
        <begin position="370"/>
        <end position="404"/>
    </location>
</feature>
<name>A0AAW2HGN7_9NEOP</name>
<evidence type="ECO:0000259" key="5">
    <source>
        <dbReference type="Pfam" id="PF05667"/>
    </source>
</evidence>
<dbReference type="GO" id="GO:2000060">
    <property type="term" value="P:positive regulation of ubiquitin-dependent protein catabolic process"/>
    <property type="evidence" value="ECO:0007669"/>
    <property type="project" value="TreeGrafter"/>
</dbReference>
<gene>
    <name evidence="7" type="ORF">PYX00_010641</name>
</gene>
<dbReference type="Pfam" id="PF05667">
    <property type="entry name" value="CCDC22_CC"/>
    <property type="match status" value="1"/>
</dbReference>